<dbReference type="PANTHER" id="PTHR13887">
    <property type="entry name" value="GLUTATHIONE S-TRANSFERASE KAPPA"/>
    <property type="match status" value="1"/>
</dbReference>
<dbReference type="Gene3D" id="3.40.30.10">
    <property type="entry name" value="Glutaredoxin"/>
    <property type="match status" value="1"/>
</dbReference>
<dbReference type="InterPro" id="IPR005123">
    <property type="entry name" value="Oxoglu/Fe-dep_dioxygenase_dom"/>
</dbReference>
<keyword evidence="1" id="KW-0560">Oxidoreductase</keyword>
<evidence type="ECO:0000313" key="4">
    <source>
        <dbReference type="Proteomes" id="UP000649617"/>
    </source>
</evidence>
<feature type="non-terminal residue" evidence="3">
    <location>
        <position position="451"/>
    </location>
</feature>
<dbReference type="PANTHER" id="PTHR13887:SF41">
    <property type="entry name" value="THIOREDOXIN SUPERFAMILY PROTEIN"/>
    <property type="match status" value="1"/>
</dbReference>
<evidence type="ECO:0000313" key="3">
    <source>
        <dbReference type="EMBL" id="CAE7298926.1"/>
    </source>
</evidence>
<dbReference type="PROSITE" id="PS51471">
    <property type="entry name" value="FE2OG_OXY"/>
    <property type="match status" value="1"/>
</dbReference>
<keyword evidence="4" id="KW-1185">Reference proteome</keyword>
<gene>
    <name evidence="3" type="ORF">SPIL2461_LOCUS6749</name>
</gene>
<organism evidence="3 4">
    <name type="scientific">Symbiodinium pilosum</name>
    <name type="common">Dinoflagellate</name>
    <dbReference type="NCBI Taxonomy" id="2952"/>
    <lineage>
        <taxon>Eukaryota</taxon>
        <taxon>Sar</taxon>
        <taxon>Alveolata</taxon>
        <taxon>Dinophyceae</taxon>
        <taxon>Suessiales</taxon>
        <taxon>Symbiodiniaceae</taxon>
        <taxon>Symbiodinium</taxon>
    </lineage>
</organism>
<feature type="domain" description="Fe2OG dioxygenase" evidence="2">
    <location>
        <begin position="1"/>
        <end position="114"/>
    </location>
</feature>
<dbReference type="GO" id="GO:0016491">
    <property type="term" value="F:oxidoreductase activity"/>
    <property type="evidence" value="ECO:0007669"/>
    <property type="project" value="UniProtKB-KW"/>
</dbReference>
<keyword evidence="1" id="KW-0408">Iron</keyword>
<dbReference type="InterPro" id="IPR027443">
    <property type="entry name" value="IPNS-like_sf"/>
</dbReference>
<name>A0A812N4Y3_SYMPI</name>
<sequence length="451" mass="50164">AATLVDSSSDGPGDYWLPWHVDSNFVTLLHKEMYASEATGEFQSEPAGAGLMMMNEVGETAMAEFSDPDAMILQMGAFAQIYTGGALKSCRHAVLNSLEPGVARFNYCNFWYVPWNTLCEPPPGMESTAVNKGWNAMMDESYLNITMRQSFSAFRQFMVSPEARIQFVNSERFTELSEILPLEKPQSRGVLDSKPDIQIDILTDVRCPFSFISQTNLEAAARNLSLQDHVNLRFHPIFLNPEVSKEGESLDDYLWREFGYTKEYAHSEEYPLRKAGLKAGIDLNPNRRVVNTFDAHCLIEAAQAEGKQEELERTLSRWYFEEAKDISDANVLAAAAAACGVDVSRAASPEIKLAVQQRYEELSTRLGEVPHFLLREQISGNGVEMSGLKSVEDWEKVLQQVMERGNFVGMTINGPHGQKVRLDEANPYAAISHAMDAQPLGGLDLIAGVAV</sequence>
<evidence type="ECO:0000259" key="2">
    <source>
        <dbReference type="PROSITE" id="PS51471"/>
    </source>
</evidence>
<dbReference type="GO" id="GO:0046872">
    <property type="term" value="F:metal ion binding"/>
    <property type="evidence" value="ECO:0007669"/>
    <property type="project" value="UniProtKB-KW"/>
</dbReference>
<dbReference type="InterPro" id="IPR001853">
    <property type="entry name" value="DSBA-like_thioredoxin_dom"/>
</dbReference>
<dbReference type="EMBL" id="CAJNIZ010010343">
    <property type="protein sequence ID" value="CAE7298926.1"/>
    <property type="molecule type" value="Genomic_DNA"/>
</dbReference>
<comment type="similarity">
    <text evidence="1">Belongs to the iron/ascorbate-dependent oxidoreductase family.</text>
</comment>
<dbReference type="InterPro" id="IPR036249">
    <property type="entry name" value="Thioredoxin-like_sf"/>
</dbReference>
<dbReference type="OrthoDB" id="2013972at2759"/>
<proteinExistence type="inferred from homology"/>
<comment type="caution">
    <text evidence="3">The sequence shown here is derived from an EMBL/GenBank/DDBJ whole genome shotgun (WGS) entry which is preliminary data.</text>
</comment>
<dbReference type="Proteomes" id="UP000649617">
    <property type="component" value="Unassembled WGS sequence"/>
</dbReference>
<evidence type="ECO:0000256" key="1">
    <source>
        <dbReference type="RuleBase" id="RU003682"/>
    </source>
</evidence>
<protein>
    <recommendedName>
        <fullName evidence="2">Fe2OG dioxygenase domain-containing protein</fullName>
    </recommendedName>
</protein>
<dbReference type="AlphaFoldDB" id="A0A812N4Y3"/>
<accession>A0A812N4Y3</accession>
<dbReference type="Pfam" id="PF01323">
    <property type="entry name" value="DSBA"/>
    <property type="match status" value="1"/>
</dbReference>
<dbReference type="SUPFAM" id="SSF52833">
    <property type="entry name" value="Thioredoxin-like"/>
    <property type="match status" value="1"/>
</dbReference>
<keyword evidence="1" id="KW-0479">Metal-binding</keyword>
<dbReference type="Gene3D" id="2.60.120.330">
    <property type="entry name" value="B-lactam Antibiotic, Isopenicillin N Synthase, Chain"/>
    <property type="match status" value="1"/>
</dbReference>
<reference evidence="3" key="1">
    <citation type="submission" date="2021-02" db="EMBL/GenBank/DDBJ databases">
        <authorList>
            <person name="Dougan E. K."/>
            <person name="Rhodes N."/>
            <person name="Thang M."/>
            <person name="Chan C."/>
        </authorList>
    </citation>
    <scope>NUCLEOTIDE SEQUENCE</scope>
</reference>
<dbReference type="SUPFAM" id="SSF51197">
    <property type="entry name" value="Clavaminate synthase-like"/>
    <property type="match status" value="1"/>
</dbReference>